<accession>A0AAU7MDH7</accession>
<dbReference type="AlphaFoldDB" id="A0AAU7MDH7"/>
<dbReference type="EMBL" id="CP157762">
    <property type="protein sequence ID" value="XBP95675.1"/>
    <property type="molecule type" value="Genomic_DNA"/>
</dbReference>
<feature type="transmembrane region" description="Helical" evidence="2">
    <location>
        <begin position="17"/>
        <end position="38"/>
    </location>
</feature>
<dbReference type="EMBL" id="CP159342">
    <property type="protein sequence ID" value="XCH76379.1"/>
    <property type="molecule type" value="Genomic_DNA"/>
</dbReference>
<keyword evidence="1" id="KW-0378">Hydrolase</keyword>
<dbReference type="CDD" id="cd05829">
    <property type="entry name" value="Sortase_F"/>
    <property type="match status" value="1"/>
</dbReference>
<protein>
    <submittedName>
        <fullName evidence="3">Class F sortase</fullName>
    </submittedName>
</protein>
<proteinExistence type="predicted"/>
<dbReference type="Gene3D" id="2.40.260.10">
    <property type="entry name" value="Sortase"/>
    <property type="match status" value="1"/>
</dbReference>
<dbReference type="RefSeq" id="WP_350936710.1">
    <property type="nucleotide sequence ID" value="NZ_CP157762.1"/>
</dbReference>
<dbReference type="InterPro" id="IPR005754">
    <property type="entry name" value="Sortase"/>
</dbReference>
<dbReference type="InterPro" id="IPR042001">
    <property type="entry name" value="Sortase_F"/>
</dbReference>
<reference evidence="4" key="2">
    <citation type="submission" date="2024-06" db="EMBL/GenBank/DDBJ databases">
        <title>Micromonospora mangrovi CCTCC AA 2012012 genome sequences.</title>
        <authorList>
            <person name="Gao J."/>
        </authorList>
    </citation>
    <scope>NUCLEOTIDE SEQUENCE</scope>
    <source>
        <strain evidence="4">CCTCC AA 2012012</strain>
    </source>
</reference>
<dbReference type="Pfam" id="PF04203">
    <property type="entry name" value="Sortase"/>
    <property type="match status" value="1"/>
</dbReference>
<reference evidence="3" key="1">
    <citation type="submission" date="2024-01" db="EMBL/GenBank/DDBJ databases">
        <title>The genome sequence of Micromonospora mangrovi CCTCC AA 2012012.</title>
        <authorList>
            <person name="Gao J."/>
        </authorList>
    </citation>
    <scope>NUCLEOTIDE SEQUENCE</scope>
    <source>
        <strain evidence="3">CCTCC AA 2012012</strain>
    </source>
</reference>
<evidence type="ECO:0000313" key="3">
    <source>
        <dbReference type="EMBL" id="XBP95675.1"/>
    </source>
</evidence>
<gene>
    <name evidence="4" type="ORF">ABUL08_09895</name>
    <name evidence="3" type="ORF">VK199_09845</name>
</gene>
<organism evidence="3">
    <name type="scientific">Micromonospora sp. CCTCC AA 2012012</name>
    <dbReference type="NCBI Taxonomy" id="3111921"/>
    <lineage>
        <taxon>Bacteria</taxon>
        <taxon>Bacillati</taxon>
        <taxon>Actinomycetota</taxon>
        <taxon>Actinomycetes</taxon>
        <taxon>Micromonosporales</taxon>
        <taxon>Micromonosporaceae</taxon>
        <taxon>Micromonospora</taxon>
    </lineage>
</organism>
<keyword evidence="2" id="KW-0472">Membrane</keyword>
<keyword evidence="2" id="KW-1133">Transmembrane helix</keyword>
<dbReference type="InterPro" id="IPR023365">
    <property type="entry name" value="Sortase_dom-sf"/>
</dbReference>
<dbReference type="SUPFAM" id="SSF63817">
    <property type="entry name" value="Sortase"/>
    <property type="match status" value="1"/>
</dbReference>
<evidence type="ECO:0000313" key="4">
    <source>
        <dbReference type="EMBL" id="XCH76379.1"/>
    </source>
</evidence>
<keyword evidence="2" id="KW-0812">Transmembrane</keyword>
<evidence type="ECO:0000256" key="2">
    <source>
        <dbReference type="SAM" id="Phobius"/>
    </source>
</evidence>
<dbReference type="NCBIfam" id="NF033748">
    <property type="entry name" value="class_F_sortase"/>
    <property type="match status" value="1"/>
</dbReference>
<evidence type="ECO:0000256" key="1">
    <source>
        <dbReference type="ARBA" id="ARBA00022801"/>
    </source>
</evidence>
<sequence length="228" mass="23642">MGTGDIHVPAGRRRERLTLVAAAGILALTGIAAIGFAVTGHEGESPPAVMNAAAAPTNSPSEPVTRAGELTTGPLMASSPPTRVSIPSLKITAATVSLGLQADGAMQVPDSATDVGWFTKAPAPGALGPAVLAGHVNWKGKRGSFFELSRLHIGDGISVAREDGSVAMFTVTKVQQYPKDRFPTDEVYGPTDHAALRLITCGGEFDDTTGHYRDNVIVYARLAHAHPA</sequence>
<name>A0AAU7MDH7_9ACTN</name>
<dbReference type="GO" id="GO:0016787">
    <property type="term" value="F:hydrolase activity"/>
    <property type="evidence" value="ECO:0007669"/>
    <property type="project" value="UniProtKB-KW"/>
</dbReference>